<dbReference type="AlphaFoldDB" id="A0ABD3V786"/>
<protein>
    <submittedName>
        <fullName evidence="2">Uncharacterized protein</fullName>
    </submittedName>
</protein>
<proteinExistence type="predicted"/>
<feature type="coiled-coil region" evidence="1">
    <location>
        <begin position="1"/>
        <end position="42"/>
    </location>
</feature>
<keyword evidence="1" id="KW-0175">Coiled coil</keyword>
<gene>
    <name evidence="2" type="ORF">ACJMK2_012142</name>
</gene>
<sequence length="63" mass="7764">NRDHEMEKERAQSAIKELETDILTLQQKLKRETENMMKESKRRWIQRRKELEDLRLQPENVGE</sequence>
<evidence type="ECO:0000256" key="1">
    <source>
        <dbReference type="SAM" id="Coils"/>
    </source>
</evidence>
<name>A0ABD3V786_SINWO</name>
<dbReference type="Proteomes" id="UP001634394">
    <property type="component" value="Unassembled WGS sequence"/>
</dbReference>
<keyword evidence="3" id="KW-1185">Reference proteome</keyword>
<organism evidence="2 3">
    <name type="scientific">Sinanodonta woodiana</name>
    <name type="common">Chinese pond mussel</name>
    <name type="synonym">Anodonta woodiana</name>
    <dbReference type="NCBI Taxonomy" id="1069815"/>
    <lineage>
        <taxon>Eukaryota</taxon>
        <taxon>Metazoa</taxon>
        <taxon>Spiralia</taxon>
        <taxon>Lophotrochozoa</taxon>
        <taxon>Mollusca</taxon>
        <taxon>Bivalvia</taxon>
        <taxon>Autobranchia</taxon>
        <taxon>Heteroconchia</taxon>
        <taxon>Palaeoheterodonta</taxon>
        <taxon>Unionida</taxon>
        <taxon>Unionoidea</taxon>
        <taxon>Unionidae</taxon>
        <taxon>Unioninae</taxon>
        <taxon>Sinanodonta</taxon>
    </lineage>
</organism>
<comment type="caution">
    <text evidence="2">The sequence shown here is derived from an EMBL/GenBank/DDBJ whole genome shotgun (WGS) entry which is preliminary data.</text>
</comment>
<evidence type="ECO:0000313" key="2">
    <source>
        <dbReference type="EMBL" id="KAL3857474.1"/>
    </source>
</evidence>
<accession>A0ABD3V786</accession>
<dbReference type="EMBL" id="JBJQND010000013">
    <property type="protein sequence ID" value="KAL3857474.1"/>
    <property type="molecule type" value="Genomic_DNA"/>
</dbReference>
<feature type="non-terminal residue" evidence="2">
    <location>
        <position position="1"/>
    </location>
</feature>
<feature type="non-terminal residue" evidence="2">
    <location>
        <position position="63"/>
    </location>
</feature>
<evidence type="ECO:0000313" key="3">
    <source>
        <dbReference type="Proteomes" id="UP001634394"/>
    </source>
</evidence>
<reference evidence="2 3" key="1">
    <citation type="submission" date="2024-11" db="EMBL/GenBank/DDBJ databases">
        <title>Chromosome-level genome assembly of the freshwater bivalve Anodonta woodiana.</title>
        <authorList>
            <person name="Chen X."/>
        </authorList>
    </citation>
    <scope>NUCLEOTIDE SEQUENCE [LARGE SCALE GENOMIC DNA]</scope>
    <source>
        <strain evidence="2">MN2024</strain>
        <tissue evidence="2">Gills</tissue>
    </source>
</reference>